<feature type="domain" description="Protein kinase" evidence="12">
    <location>
        <begin position="10"/>
        <end position="259"/>
    </location>
</feature>
<dbReference type="eggNOG" id="COG0515">
    <property type="taxonomic scope" value="Bacteria"/>
</dbReference>
<reference evidence="13 14" key="1">
    <citation type="journal article" date="2009" name="Stand. Genomic Sci.">
        <title>Complete genome sequence of Stackebrandtia nassauensis type strain (LLR-40K-21).</title>
        <authorList>
            <person name="Munk C."/>
            <person name="Lapidus A."/>
            <person name="Copeland A."/>
            <person name="Jando M."/>
            <person name="Mayilraj S."/>
            <person name="Glavina Del Rio T."/>
            <person name="Nolan M."/>
            <person name="Chen F."/>
            <person name="Lucas S."/>
            <person name="Tice H."/>
            <person name="Cheng J.F."/>
            <person name="Han C."/>
            <person name="Detter J.C."/>
            <person name="Bruce D."/>
            <person name="Goodwin L."/>
            <person name="Chain P."/>
            <person name="Pitluck S."/>
            <person name="Goker M."/>
            <person name="Ovchinikova G."/>
            <person name="Pati A."/>
            <person name="Ivanova N."/>
            <person name="Mavromatis K."/>
            <person name="Chen A."/>
            <person name="Palaniappan K."/>
            <person name="Land M."/>
            <person name="Hauser L."/>
            <person name="Chang Y.J."/>
            <person name="Jeffries C.D."/>
            <person name="Bristow J."/>
            <person name="Eisen J.A."/>
            <person name="Markowitz V."/>
            <person name="Hugenholtz P."/>
            <person name="Kyrpides N.C."/>
            <person name="Klenk H.P."/>
        </authorList>
    </citation>
    <scope>NUCLEOTIDE SEQUENCE [LARGE SCALE GENOMIC DNA]</scope>
    <source>
        <strain evidence="14">DSM 44728 / CIP 108903 / NRRL B-16338 / NBRC 102104 / LLR-40K-21</strain>
    </source>
</reference>
<dbReference type="KEGG" id="sna:Snas_1607"/>
<evidence type="ECO:0000256" key="3">
    <source>
        <dbReference type="ARBA" id="ARBA00010886"/>
    </source>
</evidence>
<sequence length="434" mass="44816">MPAVSTAGAVKLTRLLHRDAAAGVYTGTLGEARTPVVVTLAHQRVDGSAREVFLDWGSKLTHLSAHPHIAPVSAVGLTQDACPYIAVRATRATLADNLREAGPPPAGQVRAFGVALADTLATIHGTGLIHGALQPATILSSTGRKLLVAGFDATAPVLAHCLPPSAYTAPEHLDAAKAGSMHASPAADVHNLATLLYASLGGRLPWVTVSGKDTTDPLLRAAPIPDIPGVSIALTDVLGAAMNVDPRKRPSAAGLRDLLANVDTSRPLAAGRQPTTVCPALVPRSGPRPAPLPGGADIAVQSKRRSPRRFRLPRSVKVVVAFTAAFLATAGAGLATFAVTHADPAEPCPSDSVLTDAVTEVYGESSITDKLCGQDGYVAVTAKVAKESKSPESRAADSVVEYVALRMSDGVWTVIGDPCSSDTIPETIRDYVKC</sequence>
<evidence type="ECO:0000313" key="14">
    <source>
        <dbReference type="Proteomes" id="UP000000844"/>
    </source>
</evidence>
<keyword evidence="11" id="KW-0472">Membrane</keyword>
<dbReference type="RefSeq" id="WP_013016881.1">
    <property type="nucleotide sequence ID" value="NC_013947.1"/>
</dbReference>
<protein>
    <recommendedName>
        <fullName evidence="4">non-specific serine/threonine protein kinase</fullName>
        <ecNumber evidence="4">2.7.11.1</ecNumber>
    </recommendedName>
</protein>
<evidence type="ECO:0000256" key="1">
    <source>
        <dbReference type="ARBA" id="ARBA00004300"/>
    </source>
</evidence>
<dbReference type="Proteomes" id="UP000000844">
    <property type="component" value="Chromosome"/>
</dbReference>
<evidence type="ECO:0000256" key="6">
    <source>
        <dbReference type="ARBA" id="ARBA00022679"/>
    </source>
</evidence>
<dbReference type="GO" id="GO:0005524">
    <property type="term" value="F:ATP binding"/>
    <property type="evidence" value="ECO:0007669"/>
    <property type="project" value="UniProtKB-KW"/>
</dbReference>
<keyword evidence="9" id="KW-0067">ATP-binding</keyword>
<comment type="subcellular location">
    <subcellularLocation>
        <location evidence="1">Cytoplasm</location>
        <location evidence="1">Cytoskeleton</location>
        <location evidence="1">Microtubule organizing center</location>
        <location evidence="1">Centrosome</location>
    </subcellularLocation>
    <subcellularLocation>
        <location evidence="2">Cytoplasm</location>
        <location evidence="2">Cytoskeleton</location>
        <location evidence="2">Spindle pole</location>
    </subcellularLocation>
</comment>
<evidence type="ECO:0000313" key="13">
    <source>
        <dbReference type="EMBL" id="ADD41310.1"/>
    </source>
</evidence>
<evidence type="ECO:0000256" key="8">
    <source>
        <dbReference type="ARBA" id="ARBA00022777"/>
    </source>
</evidence>
<dbReference type="Pfam" id="PF07714">
    <property type="entry name" value="PK_Tyr_Ser-Thr"/>
    <property type="match status" value="1"/>
</dbReference>
<dbReference type="InterPro" id="IPR011009">
    <property type="entry name" value="Kinase-like_dom_sf"/>
</dbReference>
<dbReference type="GO" id="GO:0000922">
    <property type="term" value="C:spindle pole"/>
    <property type="evidence" value="ECO:0007669"/>
    <property type="project" value="UniProtKB-SubCell"/>
</dbReference>
<evidence type="ECO:0000256" key="11">
    <source>
        <dbReference type="SAM" id="Phobius"/>
    </source>
</evidence>
<keyword evidence="10" id="KW-0206">Cytoskeleton</keyword>
<proteinExistence type="inferred from homology"/>
<dbReference type="OrthoDB" id="5181506at2"/>
<evidence type="ECO:0000256" key="4">
    <source>
        <dbReference type="ARBA" id="ARBA00012513"/>
    </source>
</evidence>
<dbReference type="InterPro" id="IPR001245">
    <property type="entry name" value="Ser-Thr/Tyr_kinase_cat_dom"/>
</dbReference>
<evidence type="ECO:0000256" key="10">
    <source>
        <dbReference type="ARBA" id="ARBA00023212"/>
    </source>
</evidence>
<dbReference type="GO" id="GO:0005813">
    <property type="term" value="C:centrosome"/>
    <property type="evidence" value="ECO:0007669"/>
    <property type="project" value="UniProtKB-SubCell"/>
</dbReference>
<dbReference type="PROSITE" id="PS50011">
    <property type="entry name" value="PROTEIN_KINASE_DOM"/>
    <property type="match status" value="1"/>
</dbReference>
<evidence type="ECO:0000256" key="7">
    <source>
        <dbReference type="ARBA" id="ARBA00022741"/>
    </source>
</evidence>
<dbReference type="GO" id="GO:0004674">
    <property type="term" value="F:protein serine/threonine kinase activity"/>
    <property type="evidence" value="ECO:0007669"/>
    <property type="project" value="UniProtKB-KW"/>
</dbReference>
<keyword evidence="11" id="KW-1133">Transmembrane helix</keyword>
<organism evidence="13 14">
    <name type="scientific">Stackebrandtia nassauensis (strain DSM 44728 / CIP 108903 / NRRL B-16338 / NBRC 102104 / LLR-40K-21)</name>
    <dbReference type="NCBI Taxonomy" id="446470"/>
    <lineage>
        <taxon>Bacteria</taxon>
        <taxon>Bacillati</taxon>
        <taxon>Actinomycetota</taxon>
        <taxon>Actinomycetes</taxon>
        <taxon>Glycomycetales</taxon>
        <taxon>Glycomycetaceae</taxon>
        <taxon>Stackebrandtia</taxon>
    </lineage>
</organism>
<dbReference type="HOGENOM" id="CLU_631511_0_0_11"/>
<dbReference type="InterPro" id="IPR000719">
    <property type="entry name" value="Prot_kinase_dom"/>
</dbReference>
<dbReference type="PANTHER" id="PTHR43289:SF6">
    <property type="entry name" value="SERINE_THREONINE-PROTEIN KINASE NEKL-3"/>
    <property type="match status" value="1"/>
</dbReference>
<keyword evidence="5 13" id="KW-0723">Serine/threonine-protein kinase</keyword>
<gene>
    <name evidence="13" type="ordered locus">Snas_1607</name>
</gene>
<keyword evidence="14" id="KW-1185">Reference proteome</keyword>
<comment type="similarity">
    <text evidence="3">Belongs to the protein kinase superfamily. NEK Ser/Thr protein kinase family. NIMA subfamily.</text>
</comment>
<keyword evidence="8 13" id="KW-0418">Kinase</keyword>
<dbReference type="SUPFAM" id="SSF56112">
    <property type="entry name" value="Protein kinase-like (PK-like)"/>
    <property type="match status" value="1"/>
</dbReference>
<name>D3PWF3_STANL</name>
<dbReference type="SMART" id="SM00220">
    <property type="entry name" value="S_TKc"/>
    <property type="match status" value="1"/>
</dbReference>
<evidence type="ECO:0000256" key="5">
    <source>
        <dbReference type="ARBA" id="ARBA00022527"/>
    </source>
</evidence>
<dbReference type="STRING" id="446470.Snas_1607"/>
<keyword evidence="6" id="KW-0808">Transferase</keyword>
<dbReference type="PANTHER" id="PTHR43289">
    <property type="entry name" value="MITOGEN-ACTIVATED PROTEIN KINASE KINASE KINASE 20-RELATED"/>
    <property type="match status" value="1"/>
</dbReference>
<evidence type="ECO:0000256" key="9">
    <source>
        <dbReference type="ARBA" id="ARBA00022840"/>
    </source>
</evidence>
<keyword evidence="7" id="KW-0547">Nucleotide-binding</keyword>
<evidence type="ECO:0000256" key="2">
    <source>
        <dbReference type="ARBA" id="ARBA00004647"/>
    </source>
</evidence>
<feature type="transmembrane region" description="Helical" evidence="11">
    <location>
        <begin position="318"/>
        <end position="339"/>
    </location>
</feature>
<accession>D3PWF3</accession>
<evidence type="ECO:0000259" key="12">
    <source>
        <dbReference type="PROSITE" id="PS50011"/>
    </source>
</evidence>
<dbReference type="Gene3D" id="1.10.510.10">
    <property type="entry name" value="Transferase(Phosphotransferase) domain 1"/>
    <property type="match status" value="1"/>
</dbReference>
<keyword evidence="10" id="KW-0963">Cytoplasm</keyword>
<keyword evidence="11" id="KW-0812">Transmembrane</keyword>
<dbReference type="EMBL" id="CP001778">
    <property type="protein sequence ID" value="ADD41310.1"/>
    <property type="molecule type" value="Genomic_DNA"/>
</dbReference>
<dbReference type="AlphaFoldDB" id="D3PWF3"/>
<dbReference type="EC" id="2.7.11.1" evidence="4"/>